<evidence type="ECO:0000313" key="2">
    <source>
        <dbReference type="RefSeq" id="XP_075097856.1"/>
    </source>
</evidence>
<organism evidence="1 2">
    <name type="scientific">Nicotiana tabacum</name>
    <name type="common">Common tobacco</name>
    <dbReference type="NCBI Taxonomy" id="4097"/>
    <lineage>
        <taxon>Eukaryota</taxon>
        <taxon>Viridiplantae</taxon>
        <taxon>Streptophyta</taxon>
        <taxon>Embryophyta</taxon>
        <taxon>Tracheophyta</taxon>
        <taxon>Spermatophyta</taxon>
        <taxon>Magnoliopsida</taxon>
        <taxon>eudicotyledons</taxon>
        <taxon>Gunneridae</taxon>
        <taxon>Pentapetalae</taxon>
        <taxon>asterids</taxon>
        <taxon>lamiids</taxon>
        <taxon>Solanales</taxon>
        <taxon>Solanaceae</taxon>
        <taxon>Nicotianoideae</taxon>
        <taxon>Nicotianeae</taxon>
        <taxon>Nicotiana</taxon>
    </lineage>
</organism>
<keyword evidence="1" id="KW-1185">Reference proteome</keyword>
<accession>A0AC58TKY0</accession>
<reference evidence="1" key="1">
    <citation type="journal article" date="2014" name="Nat. Commun.">
        <title>The tobacco genome sequence and its comparison with those of tomato and potato.</title>
        <authorList>
            <person name="Sierro N."/>
            <person name="Battey J.N."/>
            <person name="Ouadi S."/>
            <person name="Bakaher N."/>
            <person name="Bovet L."/>
            <person name="Willig A."/>
            <person name="Goepfert S."/>
            <person name="Peitsch M.C."/>
            <person name="Ivanov N.V."/>
        </authorList>
    </citation>
    <scope>NUCLEOTIDE SEQUENCE [LARGE SCALE GENOMIC DNA]</scope>
</reference>
<dbReference type="RefSeq" id="XP_075097856.1">
    <property type="nucleotide sequence ID" value="XM_075241755.1"/>
</dbReference>
<dbReference type="Proteomes" id="UP000790787">
    <property type="component" value="Chromosome 21"/>
</dbReference>
<protein>
    <submittedName>
        <fullName evidence="2">Uncharacterized protein LOC142175175</fullName>
    </submittedName>
</protein>
<proteinExistence type="predicted"/>
<gene>
    <name evidence="2" type="primary">LOC142175175</name>
</gene>
<reference evidence="2" key="2">
    <citation type="submission" date="2025-08" db="UniProtKB">
        <authorList>
            <consortium name="RefSeq"/>
        </authorList>
    </citation>
    <scope>IDENTIFICATION</scope>
    <source>
        <tissue evidence="2">Leaf</tissue>
    </source>
</reference>
<evidence type="ECO:0000313" key="1">
    <source>
        <dbReference type="Proteomes" id="UP000790787"/>
    </source>
</evidence>
<sequence>MAEKLSADKITYTHPLFMNPGDIPGMILILVKLTGSENYGMWSKSMQIALMAKRKLGFVTGTCKRESFEAELHEQWDTCNATVLSWIMNTISVDLLSGIVYASDSYADW</sequence>
<name>A0AC58TKY0_TOBAC</name>